<accession>A0A6J5QK09</accession>
<organism evidence="2">
    <name type="scientific">uncultured Caudovirales phage</name>
    <dbReference type="NCBI Taxonomy" id="2100421"/>
    <lineage>
        <taxon>Viruses</taxon>
        <taxon>Duplodnaviria</taxon>
        <taxon>Heunggongvirae</taxon>
        <taxon>Uroviricota</taxon>
        <taxon>Caudoviricetes</taxon>
        <taxon>Peduoviridae</taxon>
        <taxon>Maltschvirus</taxon>
        <taxon>Maltschvirus maltsch</taxon>
    </lineage>
</organism>
<gene>
    <name evidence="2" type="ORF">UFOVP1054_13</name>
</gene>
<protein>
    <submittedName>
        <fullName evidence="2">Uncharacterized protein</fullName>
    </submittedName>
</protein>
<sequence length="197" mass="22076">MANIQSQMKIQGLEQTLKTLKKLEPDYVKEMNRQIRKEAAPTIKSIKDYLKFIDSDLTPFNNSGPSRITDGELIKGRGGATRWDRQLILRGIRFKLGGPKRKSRMGSTAYSMFSIIQNNPAGAIYDTAGARGGNSPFIDNLDAEDIPHRTGERKGRKGASRYMWPGGEEHLPELTVAVHGIVQDVILRVNREVKARK</sequence>
<evidence type="ECO:0000256" key="1">
    <source>
        <dbReference type="SAM" id="MobiDB-lite"/>
    </source>
</evidence>
<evidence type="ECO:0000313" key="2">
    <source>
        <dbReference type="EMBL" id="CAB4179954.1"/>
    </source>
</evidence>
<reference evidence="2" key="1">
    <citation type="submission" date="2020-05" db="EMBL/GenBank/DDBJ databases">
        <authorList>
            <person name="Chiriac C."/>
            <person name="Salcher M."/>
            <person name="Ghai R."/>
            <person name="Kavagutti S V."/>
        </authorList>
    </citation>
    <scope>NUCLEOTIDE SEQUENCE</scope>
</reference>
<feature type="region of interest" description="Disordered" evidence="1">
    <location>
        <begin position="138"/>
        <end position="159"/>
    </location>
</feature>
<proteinExistence type="predicted"/>
<dbReference type="EMBL" id="LR796989">
    <property type="protein sequence ID" value="CAB4179954.1"/>
    <property type="molecule type" value="Genomic_DNA"/>
</dbReference>
<name>A0A6J5QK09_9CAUD</name>